<dbReference type="Pfam" id="PF01161">
    <property type="entry name" value="PBP"/>
    <property type="match status" value="1"/>
</dbReference>
<dbReference type="AlphaFoldDB" id="A0A2U3Q1D5"/>
<dbReference type="EMBL" id="LS398110">
    <property type="protein sequence ID" value="SPP95217.1"/>
    <property type="molecule type" value="Genomic_DNA"/>
</dbReference>
<evidence type="ECO:0000313" key="2">
    <source>
        <dbReference type="Proteomes" id="UP000246085"/>
    </source>
</evidence>
<protein>
    <recommendedName>
        <fullName evidence="3">YbhB/YbcL family Raf kinase inhibitor-like protein</fullName>
    </recommendedName>
</protein>
<accession>A0A2U3Q1D5</accession>
<dbReference type="NCBIfam" id="TIGR00481">
    <property type="entry name" value="YbhB/YbcL family Raf kinase inhibitor-like protein"/>
    <property type="match status" value="1"/>
</dbReference>
<reference evidence="1 2" key="1">
    <citation type="submission" date="2018-03" db="EMBL/GenBank/DDBJ databases">
        <authorList>
            <person name="Gully D."/>
        </authorList>
    </citation>
    <scope>NUCLEOTIDE SEQUENCE [LARGE SCALE GENOMIC DNA]</scope>
    <source>
        <strain evidence="1">ORS3257</strain>
    </source>
</reference>
<dbReference type="InterPro" id="IPR036610">
    <property type="entry name" value="PEBP-like_sf"/>
</dbReference>
<dbReference type="KEGG" id="bvz:BRAD3257_4213"/>
<dbReference type="PANTHER" id="PTHR30289:SF1">
    <property type="entry name" value="PEBP (PHOSPHATIDYLETHANOLAMINE-BINDING PROTEIN) FAMILY PROTEIN"/>
    <property type="match status" value="1"/>
</dbReference>
<dbReference type="CDD" id="cd00865">
    <property type="entry name" value="PEBP_bact_arch"/>
    <property type="match status" value="1"/>
</dbReference>
<dbReference type="InterPro" id="IPR008914">
    <property type="entry name" value="PEBP"/>
</dbReference>
<gene>
    <name evidence="1" type="ORF">BRAD3257_4213</name>
</gene>
<dbReference type="Proteomes" id="UP000246085">
    <property type="component" value="Chromosome BRAD3257"/>
</dbReference>
<sequence length="169" mass="18747">MDFAPGRIELEYIYRIEERAMKLVSSAFADGAAIPRRFTCDGENLSPPLQWSDAPEGARSLVLLCDDPDAPAGKWHHWAVYDIPPEVTQFAINAAQNARMKQAVNDFRKAGYGGPCPPHGHGPHHYHFRLLALSTEGLPVKANASCGDVEREARKHVIAEATLVGWYER</sequence>
<dbReference type="SUPFAM" id="SSF49777">
    <property type="entry name" value="PEBP-like"/>
    <property type="match status" value="1"/>
</dbReference>
<dbReference type="PANTHER" id="PTHR30289">
    <property type="entry name" value="UNCHARACTERIZED PROTEIN YBCL-RELATED"/>
    <property type="match status" value="1"/>
</dbReference>
<evidence type="ECO:0000313" key="1">
    <source>
        <dbReference type="EMBL" id="SPP95217.1"/>
    </source>
</evidence>
<dbReference type="Gene3D" id="3.90.280.10">
    <property type="entry name" value="PEBP-like"/>
    <property type="match status" value="1"/>
</dbReference>
<proteinExistence type="predicted"/>
<evidence type="ECO:0008006" key="3">
    <source>
        <dbReference type="Google" id="ProtNLM"/>
    </source>
</evidence>
<dbReference type="InterPro" id="IPR005247">
    <property type="entry name" value="YbhB_YbcL/LppC-like"/>
</dbReference>
<organism evidence="1 2">
    <name type="scientific">Bradyrhizobium vignae</name>
    <dbReference type="NCBI Taxonomy" id="1549949"/>
    <lineage>
        <taxon>Bacteria</taxon>
        <taxon>Pseudomonadati</taxon>
        <taxon>Pseudomonadota</taxon>
        <taxon>Alphaproteobacteria</taxon>
        <taxon>Hyphomicrobiales</taxon>
        <taxon>Nitrobacteraceae</taxon>
        <taxon>Bradyrhizobium</taxon>
    </lineage>
</organism>
<name>A0A2U3Q1D5_9BRAD</name>